<dbReference type="InterPro" id="IPR022882">
    <property type="entry name" value="tRNA_adenine-N6_MeTrfase"/>
</dbReference>
<comment type="subcellular location">
    <subcellularLocation>
        <location evidence="6">Cytoplasm</location>
    </subcellularLocation>
</comment>
<dbReference type="InterPro" id="IPR007848">
    <property type="entry name" value="Small_mtfrase_dom"/>
</dbReference>
<dbReference type="OrthoDB" id="5383291at2"/>
<dbReference type="Gene3D" id="3.40.50.150">
    <property type="entry name" value="Vaccinia Virus protein VP39"/>
    <property type="match status" value="1"/>
</dbReference>
<keyword evidence="3 6" id="KW-0808">Transferase</keyword>
<keyword evidence="1 6" id="KW-0963">Cytoplasm</keyword>
<dbReference type="PANTHER" id="PTHR47739">
    <property type="entry name" value="TRNA1(VAL) (ADENINE(37)-N6)-METHYLTRANSFERASE"/>
    <property type="match status" value="1"/>
</dbReference>
<dbReference type="InterPro" id="IPR050210">
    <property type="entry name" value="tRNA_Adenine-N(6)_MTase"/>
</dbReference>
<dbReference type="PROSITE" id="PS00092">
    <property type="entry name" value="N6_MTASE"/>
    <property type="match status" value="1"/>
</dbReference>
<dbReference type="GO" id="GO:0032259">
    <property type="term" value="P:methylation"/>
    <property type="evidence" value="ECO:0007669"/>
    <property type="project" value="UniProtKB-KW"/>
</dbReference>
<evidence type="ECO:0000256" key="5">
    <source>
        <dbReference type="ARBA" id="ARBA00022694"/>
    </source>
</evidence>
<comment type="catalytic activity">
    <reaction evidence="6">
        <text>adenosine(37) in tRNA1(Val) + S-adenosyl-L-methionine = N(6)-methyladenosine(37) in tRNA1(Val) + S-adenosyl-L-homocysteine + H(+)</text>
        <dbReference type="Rhea" id="RHEA:43160"/>
        <dbReference type="Rhea" id="RHEA-COMP:10369"/>
        <dbReference type="Rhea" id="RHEA-COMP:10370"/>
        <dbReference type="ChEBI" id="CHEBI:15378"/>
        <dbReference type="ChEBI" id="CHEBI:57856"/>
        <dbReference type="ChEBI" id="CHEBI:59789"/>
        <dbReference type="ChEBI" id="CHEBI:74411"/>
        <dbReference type="ChEBI" id="CHEBI:74449"/>
        <dbReference type="EC" id="2.1.1.223"/>
    </reaction>
</comment>
<dbReference type="GO" id="GO:0008033">
    <property type="term" value="P:tRNA processing"/>
    <property type="evidence" value="ECO:0007669"/>
    <property type="project" value="UniProtKB-UniRule"/>
</dbReference>
<evidence type="ECO:0000313" key="8">
    <source>
        <dbReference type="EMBL" id="GAD90159.1"/>
    </source>
</evidence>
<comment type="function">
    <text evidence="6">Specifically methylates the adenine in position 37 of tRNA(1)(Val) (anticodon cmo5UAC).</text>
</comment>
<dbReference type="CDD" id="cd02440">
    <property type="entry name" value="AdoMet_MTases"/>
    <property type="match status" value="1"/>
</dbReference>
<keyword evidence="9" id="KW-1185">Reference proteome</keyword>
<name>V5F4F3_9VIBR</name>
<accession>V5F4F3</accession>
<evidence type="ECO:0000313" key="9">
    <source>
        <dbReference type="Proteomes" id="UP000017800"/>
    </source>
</evidence>
<evidence type="ECO:0000256" key="2">
    <source>
        <dbReference type="ARBA" id="ARBA00022603"/>
    </source>
</evidence>
<dbReference type="GO" id="GO:0003676">
    <property type="term" value="F:nucleic acid binding"/>
    <property type="evidence" value="ECO:0007669"/>
    <property type="project" value="InterPro"/>
</dbReference>
<evidence type="ECO:0000256" key="6">
    <source>
        <dbReference type="HAMAP-Rule" id="MF_01872"/>
    </source>
</evidence>
<sequence>MKASTKDFQFKQFTIWGGHSGMPVSTDGVLLGAWATLSGCQHLLDIGTGTGLLTLMCAQRQPKLTLTSIDIDPHAIEAAQTNFSASPWADRITLQHHDVIAFSRDNLAKFDGIICNPPYFNSGEQSALASRATARHTATLPHPELLRCCGELLQDQGRASFILPSLEAEQFIEHAVAQQWQLTRLCKVKTTARKNHSRYLFELQLKGCEHTKTDQSELIIHQNEHYSAQFVALTQSFYLKM</sequence>
<keyword evidence="2 6" id="KW-0489">Methyltransferase</keyword>
<organism evidence="8 9">
    <name type="scientific">Vibrio halioticoli NBRC 102217</name>
    <dbReference type="NCBI Taxonomy" id="1219072"/>
    <lineage>
        <taxon>Bacteria</taxon>
        <taxon>Pseudomonadati</taxon>
        <taxon>Pseudomonadota</taxon>
        <taxon>Gammaproteobacteria</taxon>
        <taxon>Vibrionales</taxon>
        <taxon>Vibrionaceae</taxon>
        <taxon>Vibrio</taxon>
    </lineage>
</organism>
<dbReference type="InterPro" id="IPR029063">
    <property type="entry name" value="SAM-dependent_MTases_sf"/>
</dbReference>
<evidence type="ECO:0000256" key="3">
    <source>
        <dbReference type="ARBA" id="ARBA00022679"/>
    </source>
</evidence>
<dbReference type="Pfam" id="PF05175">
    <property type="entry name" value="MTS"/>
    <property type="match status" value="1"/>
</dbReference>
<dbReference type="InterPro" id="IPR002052">
    <property type="entry name" value="DNA_methylase_N6_adenine_CS"/>
</dbReference>
<evidence type="ECO:0000256" key="1">
    <source>
        <dbReference type="ARBA" id="ARBA00022490"/>
    </source>
</evidence>
<dbReference type="SUPFAM" id="SSF53335">
    <property type="entry name" value="S-adenosyl-L-methionine-dependent methyltransferases"/>
    <property type="match status" value="1"/>
</dbReference>
<dbReference type="PANTHER" id="PTHR47739:SF1">
    <property type="entry name" value="TRNA1(VAL) (ADENINE(37)-N6)-METHYLTRANSFERASE"/>
    <property type="match status" value="1"/>
</dbReference>
<dbReference type="RefSeq" id="WP_023404510.1">
    <property type="nucleotide sequence ID" value="NZ_BAUJ01000034.1"/>
</dbReference>
<evidence type="ECO:0000259" key="7">
    <source>
        <dbReference type="Pfam" id="PF05175"/>
    </source>
</evidence>
<keyword evidence="4 6" id="KW-0949">S-adenosyl-L-methionine</keyword>
<dbReference type="HAMAP" id="MF_01872">
    <property type="entry name" value="tRNA_methyltr_YfiC"/>
    <property type="match status" value="1"/>
</dbReference>
<dbReference type="GO" id="GO:0016430">
    <property type="term" value="F:tRNA (adenine-N6)-methyltransferase activity"/>
    <property type="evidence" value="ECO:0007669"/>
    <property type="project" value="UniProtKB-UniRule"/>
</dbReference>
<proteinExistence type="inferred from homology"/>
<protein>
    <recommendedName>
        <fullName evidence="6">tRNA1(Val) (adenine(37)-N6)-methyltransferase</fullName>
        <ecNumber evidence="6">2.1.1.223</ecNumber>
    </recommendedName>
    <alternativeName>
        <fullName evidence="6">tRNA m6A37 methyltransferase</fullName>
    </alternativeName>
</protein>
<dbReference type="GO" id="GO:0005737">
    <property type="term" value="C:cytoplasm"/>
    <property type="evidence" value="ECO:0007669"/>
    <property type="project" value="UniProtKB-SubCell"/>
</dbReference>
<dbReference type="EC" id="2.1.1.223" evidence="6"/>
<dbReference type="Proteomes" id="UP000017800">
    <property type="component" value="Unassembled WGS sequence"/>
</dbReference>
<comment type="caution">
    <text evidence="8">The sequence shown here is derived from an EMBL/GenBank/DDBJ whole genome shotgun (WGS) entry which is preliminary data.</text>
</comment>
<dbReference type="AlphaFoldDB" id="V5F4F3"/>
<gene>
    <name evidence="8" type="ORF">VHA01S_034_00110</name>
</gene>
<evidence type="ECO:0000256" key="4">
    <source>
        <dbReference type="ARBA" id="ARBA00022691"/>
    </source>
</evidence>
<keyword evidence="5 6" id="KW-0819">tRNA processing</keyword>
<comment type="similarity">
    <text evidence="6">Belongs to the methyltransferase superfamily. tRNA (adenine-N(6)-)-methyltransferase family.</text>
</comment>
<dbReference type="eggNOG" id="COG4123">
    <property type="taxonomic scope" value="Bacteria"/>
</dbReference>
<feature type="domain" description="Methyltransferase small" evidence="7">
    <location>
        <begin position="41"/>
        <end position="126"/>
    </location>
</feature>
<dbReference type="EMBL" id="BAUJ01000034">
    <property type="protein sequence ID" value="GAD90159.1"/>
    <property type="molecule type" value="Genomic_DNA"/>
</dbReference>
<reference evidence="8 9" key="1">
    <citation type="submission" date="2013-11" db="EMBL/GenBank/DDBJ databases">
        <title>Whole genome shotgun sequence of Vibrio halioticoli NBRC 102217.</title>
        <authorList>
            <person name="Isaki S."/>
            <person name="Kimura A."/>
            <person name="Ohji S."/>
            <person name="Hosoyama A."/>
            <person name="Fujita N."/>
            <person name="Hashimoto M."/>
            <person name="Hosoyama Y."/>
            <person name="Yamazoe A."/>
        </authorList>
    </citation>
    <scope>NUCLEOTIDE SEQUENCE [LARGE SCALE GENOMIC DNA]</scope>
    <source>
        <strain evidence="8 9">NBRC 102217</strain>
    </source>
</reference>